<gene>
    <name evidence="1" type="ORF">BACCOP_03557</name>
</gene>
<sequence>MIVDAFFAFMHIAVSGGLIEQIKPAIKPRIKPNSYGRYNFSDLLQK</sequence>
<reference evidence="1 2" key="1">
    <citation type="submission" date="2008-04" db="EMBL/GenBank/DDBJ databases">
        <title>Draft genome sequence of Bacteroides coprocola (DSM 17136).</title>
        <authorList>
            <person name="Sudarsanam P."/>
            <person name="Ley R."/>
            <person name="Guruge J."/>
            <person name="Turnbaugh P.J."/>
            <person name="Mahowald M."/>
            <person name="Liep D."/>
            <person name="Gordon J."/>
        </authorList>
    </citation>
    <scope>NUCLEOTIDE SEQUENCE [LARGE SCALE GENOMIC DNA]</scope>
    <source>
        <strain evidence="1 2">DSM 17136</strain>
    </source>
</reference>
<dbReference type="STRING" id="470145.BACCOP_03557"/>
<evidence type="ECO:0000313" key="1">
    <source>
        <dbReference type="EMBL" id="EDU99458.1"/>
    </source>
</evidence>
<reference evidence="1 2" key="2">
    <citation type="submission" date="2008-04" db="EMBL/GenBank/DDBJ databases">
        <authorList>
            <person name="Fulton L."/>
            <person name="Clifton S."/>
            <person name="Fulton B."/>
            <person name="Xu J."/>
            <person name="Minx P."/>
            <person name="Pepin K.H."/>
            <person name="Johnson M."/>
            <person name="Thiruvilangam P."/>
            <person name="Bhonagiri V."/>
            <person name="Nash W.E."/>
            <person name="Mardis E.R."/>
            <person name="Wilson R.K."/>
        </authorList>
    </citation>
    <scope>NUCLEOTIDE SEQUENCE [LARGE SCALE GENOMIC DNA]</scope>
    <source>
        <strain evidence="1 2">DSM 17136</strain>
    </source>
</reference>
<evidence type="ECO:0000313" key="2">
    <source>
        <dbReference type="Proteomes" id="UP000003146"/>
    </source>
</evidence>
<organism evidence="1 2">
    <name type="scientific">Phocaeicola coprocola DSM 17136</name>
    <dbReference type="NCBI Taxonomy" id="470145"/>
    <lineage>
        <taxon>Bacteria</taxon>
        <taxon>Pseudomonadati</taxon>
        <taxon>Bacteroidota</taxon>
        <taxon>Bacteroidia</taxon>
        <taxon>Bacteroidales</taxon>
        <taxon>Bacteroidaceae</taxon>
        <taxon>Phocaeicola</taxon>
    </lineage>
</organism>
<comment type="caution">
    <text evidence="1">The sequence shown here is derived from an EMBL/GenBank/DDBJ whole genome shotgun (WGS) entry which is preliminary data.</text>
</comment>
<name>B3JNP3_9BACT</name>
<dbReference type="EMBL" id="ABIY02000118">
    <property type="protein sequence ID" value="EDU99458.1"/>
    <property type="molecule type" value="Genomic_DNA"/>
</dbReference>
<proteinExistence type="predicted"/>
<dbReference type="Proteomes" id="UP000003146">
    <property type="component" value="Unassembled WGS sequence"/>
</dbReference>
<accession>B3JNP3</accession>
<dbReference type="AlphaFoldDB" id="B3JNP3"/>
<dbReference type="HOGENOM" id="CLU_3180007_0_0_10"/>
<protein>
    <submittedName>
        <fullName evidence="1">Uncharacterized protein</fullName>
    </submittedName>
</protein>